<protein>
    <recommendedName>
        <fullName evidence="2">cysteine-S-conjugate beta-lyase</fullName>
        <ecNumber evidence="2">4.4.1.13</ecNumber>
    </recommendedName>
</protein>
<dbReference type="Gene3D" id="3.90.1150.10">
    <property type="entry name" value="Aspartate Aminotransferase, domain 1"/>
    <property type="match status" value="1"/>
</dbReference>
<dbReference type="InterPro" id="IPR015422">
    <property type="entry name" value="PyrdxlP-dep_Trfase_small"/>
</dbReference>
<feature type="domain" description="Aminotransferase class I/classII large" evidence="6">
    <location>
        <begin position="35"/>
        <end position="377"/>
    </location>
</feature>
<dbReference type="PANTHER" id="PTHR43525">
    <property type="entry name" value="PROTEIN MALY"/>
    <property type="match status" value="1"/>
</dbReference>
<dbReference type="SUPFAM" id="SSF53383">
    <property type="entry name" value="PLP-dependent transferases"/>
    <property type="match status" value="1"/>
</dbReference>
<dbReference type="Gene3D" id="3.40.640.10">
    <property type="entry name" value="Type I PLP-dependent aspartate aminotransferase-like (Major domain)"/>
    <property type="match status" value="1"/>
</dbReference>
<dbReference type="NCBIfam" id="TIGR04350">
    <property type="entry name" value="C_S_lyase_PatB"/>
    <property type="match status" value="1"/>
</dbReference>
<name>A0A3N5A3F1_9MICO</name>
<comment type="cofactor">
    <cofactor evidence="1">
        <name>pyridoxal 5'-phosphate</name>
        <dbReference type="ChEBI" id="CHEBI:597326"/>
    </cofactor>
</comment>
<gene>
    <name evidence="7" type="ORF">EDD32_0779</name>
</gene>
<dbReference type="InterPro" id="IPR051798">
    <property type="entry name" value="Class-II_PLP-Dep_Aminotrans"/>
</dbReference>
<comment type="similarity">
    <text evidence="5">Belongs to the class-II pyridoxal-phosphate-dependent aminotransferase family. MalY/PatB cystathionine beta-lyase subfamily.</text>
</comment>
<dbReference type="Pfam" id="PF00155">
    <property type="entry name" value="Aminotran_1_2"/>
    <property type="match status" value="1"/>
</dbReference>
<evidence type="ECO:0000256" key="4">
    <source>
        <dbReference type="ARBA" id="ARBA00023239"/>
    </source>
</evidence>
<dbReference type="GO" id="GO:0047804">
    <property type="term" value="F:cysteine-S-conjugate beta-lyase activity"/>
    <property type="evidence" value="ECO:0007669"/>
    <property type="project" value="UniProtKB-EC"/>
</dbReference>
<dbReference type="EC" id="4.4.1.13" evidence="2"/>
<dbReference type="GO" id="GO:0030170">
    <property type="term" value="F:pyridoxal phosphate binding"/>
    <property type="evidence" value="ECO:0007669"/>
    <property type="project" value="InterPro"/>
</dbReference>
<proteinExistence type="inferred from homology"/>
<organism evidence="7 8">
    <name type="scientific">Georgenia muralis</name>
    <dbReference type="NCBI Taxonomy" id="154117"/>
    <lineage>
        <taxon>Bacteria</taxon>
        <taxon>Bacillati</taxon>
        <taxon>Actinomycetota</taxon>
        <taxon>Actinomycetes</taxon>
        <taxon>Micrococcales</taxon>
        <taxon>Bogoriellaceae</taxon>
        <taxon>Georgenia</taxon>
    </lineage>
</organism>
<dbReference type="AlphaFoldDB" id="A0A3N5A3F1"/>
<evidence type="ECO:0000313" key="7">
    <source>
        <dbReference type="EMBL" id="RPF26341.1"/>
    </source>
</evidence>
<evidence type="ECO:0000256" key="5">
    <source>
        <dbReference type="ARBA" id="ARBA00037974"/>
    </source>
</evidence>
<comment type="caution">
    <text evidence="7">The sequence shown here is derived from an EMBL/GenBank/DDBJ whole genome shotgun (WGS) entry which is preliminary data.</text>
</comment>
<dbReference type="InterPro" id="IPR015421">
    <property type="entry name" value="PyrdxlP-dep_Trfase_major"/>
</dbReference>
<keyword evidence="4 7" id="KW-0456">Lyase</keyword>
<dbReference type="CDD" id="cd00609">
    <property type="entry name" value="AAT_like"/>
    <property type="match status" value="1"/>
</dbReference>
<dbReference type="RefSeq" id="WP_123914769.1">
    <property type="nucleotide sequence ID" value="NZ_RKRA01000001.1"/>
</dbReference>
<keyword evidence="8" id="KW-1185">Reference proteome</keyword>
<reference evidence="7 8" key="1">
    <citation type="submission" date="2018-11" db="EMBL/GenBank/DDBJ databases">
        <title>Sequencing the genomes of 1000 actinobacteria strains.</title>
        <authorList>
            <person name="Klenk H.-P."/>
        </authorList>
    </citation>
    <scope>NUCLEOTIDE SEQUENCE [LARGE SCALE GENOMIC DNA]</scope>
    <source>
        <strain evidence="7 8">DSM 14418</strain>
    </source>
</reference>
<dbReference type="EMBL" id="RKRA01000001">
    <property type="protein sequence ID" value="RPF26341.1"/>
    <property type="molecule type" value="Genomic_DNA"/>
</dbReference>
<accession>A0A3N5A3F1</accession>
<dbReference type="PANTHER" id="PTHR43525:SF2">
    <property type="entry name" value="CYSTATHIONINE BETA-LYASE-RELATED"/>
    <property type="match status" value="1"/>
</dbReference>
<keyword evidence="3" id="KW-0663">Pyridoxal phosphate</keyword>
<dbReference type="OrthoDB" id="3224382at2"/>
<evidence type="ECO:0000259" key="6">
    <source>
        <dbReference type="Pfam" id="PF00155"/>
    </source>
</evidence>
<dbReference type="InterPro" id="IPR015424">
    <property type="entry name" value="PyrdxlP-dep_Trfase"/>
</dbReference>
<dbReference type="Proteomes" id="UP000280726">
    <property type="component" value="Unassembled WGS sequence"/>
</dbReference>
<dbReference type="InterPro" id="IPR027619">
    <property type="entry name" value="C-S_lyase_PatB-like"/>
</dbReference>
<sequence length="386" mass="41476">MSTDFDAITVEDLRAVGGLKWAAFPGTIGAWVAEMDFGAAEPVTAALHAAVDRGLFGYLPTAVAKDMSAAYAGWARQRYGWDLPTRNVRAMADVLATLEMTITHFTAPGSPVILPTPAYMPFLTLPPALGREVIQVPLLLEDGRYVYDLDGVDAAFTAGAGLLILCNPHNPVGRVLERSEMEAIAGVVDAHCGRVFSDEIHAPLVYPGRTHVPYASISATTAAHTITATSASKAWNLPGLKAAQAVLSNDADRRRWAEVATWAEHGAANLGVIANTAAYTEGGPWLARVLDYLDGNRRRLGELLAERIPEIRCTEPEGTYLAWLDCRALELGDRPSEFFRAEAKVTMTDGVLCGGAGAGFARFNFAMPRPVLEQAVDQMAQALARR</sequence>
<dbReference type="InterPro" id="IPR004839">
    <property type="entry name" value="Aminotransferase_I/II_large"/>
</dbReference>
<evidence type="ECO:0000256" key="1">
    <source>
        <dbReference type="ARBA" id="ARBA00001933"/>
    </source>
</evidence>
<evidence type="ECO:0000256" key="3">
    <source>
        <dbReference type="ARBA" id="ARBA00022898"/>
    </source>
</evidence>
<evidence type="ECO:0000313" key="8">
    <source>
        <dbReference type="Proteomes" id="UP000280726"/>
    </source>
</evidence>
<evidence type="ECO:0000256" key="2">
    <source>
        <dbReference type="ARBA" id="ARBA00012224"/>
    </source>
</evidence>